<proteinExistence type="predicted"/>
<evidence type="ECO:0000313" key="2">
    <source>
        <dbReference type="EMBL" id="CBJ30809.1"/>
    </source>
</evidence>
<name>D7FRL8_ECTSI</name>
<evidence type="ECO:0000313" key="3">
    <source>
        <dbReference type="Proteomes" id="UP000002630"/>
    </source>
</evidence>
<dbReference type="EMBL" id="FN648394">
    <property type="protein sequence ID" value="CBJ30809.1"/>
    <property type="molecule type" value="Genomic_DNA"/>
</dbReference>
<gene>
    <name evidence="2" type="ORF">Esi_0216_0027</name>
</gene>
<dbReference type="SUPFAM" id="SSF50249">
    <property type="entry name" value="Nucleic acid-binding proteins"/>
    <property type="match status" value="1"/>
</dbReference>
<feature type="region of interest" description="Disordered" evidence="1">
    <location>
        <begin position="197"/>
        <end position="224"/>
    </location>
</feature>
<protein>
    <submittedName>
        <fullName evidence="2">Uncharacterized protein</fullName>
    </submittedName>
</protein>
<organism evidence="2 3">
    <name type="scientific">Ectocarpus siliculosus</name>
    <name type="common">Brown alga</name>
    <name type="synonym">Conferva siliculosa</name>
    <dbReference type="NCBI Taxonomy" id="2880"/>
    <lineage>
        <taxon>Eukaryota</taxon>
        <taxon>Sar</taxon>
        <taxon>Stramenopiles</taxon>
        <taxon>Ochrophyta</taxon>
        <taxon>PX clade</taxon>
        <taxon>Phaeophyceae</taxon>
        <taxon>Ectocarpales</taxon>
        <taxon>Ectocarpaceae</taxon>
        <taxon>Ectocarpus</taxon>
    </lineage>
</organism>
<sequence>MEGDQDDEPYPQAVVLSQTCWEYKTLLDQESAPQQRRQPQHGKRKEARKSIELGTPAERRWAKKAKTSASSGVREPRCAGTAPLATLRRAGKGESSKDVGSWDVFVLVLQASGLQQVTSKRGSEVDFGTLLVADQSLSFFRLTLWGRTARAGGRLVRAGDLVRFNGVGVSSFRGTVQACSTRSTSFRVVWRGDAFTTPQEAPSTTMLPQGRPPPASERSALSQGGDLSVSREAACALAAWAKTEFPSVTSPEPPRGGGGSGGGGGGGQDLWNRHATAAGVLPSVEEAEGAGADAGAGAGAGDAAFRPGSLGAVRNGVETTVRACVVEVSEVERLWIWKYAGGKRRKDLVSRATALLTDGRHEMTLQLWGDMASDETIDSLRGRVITAGKNGVSARDGAMERPAVFEFTRLQPSFSFSCEALVLNGKSGTATHMDRGSAEAVSVSTAVLASAAAAAAAGEGDERASVSLAKAKSSCAGAPSFLAQGAGAPASARRFESVAALMSADGFSGAGYLANVVIRKVCAPWLSAAGPPGEHGRTASLPSLGSVAPPVVIYFGDPDEPVPAAAAGDARSAGVEAVLGVTADGGALHELLGGVPLDLLAVGSGSSSRGGMAGDVGRRVVQCLLDGLEVGGRRGERVDVALACSASADENGRLIPGGSSYRLISLLPRYESVPGPDS</sequence>
<dbReference type="OrthoDB" id="10336762at2759"/>
<dbReference type="EMBL" id="FN649751">
    <property type="protein sequence ID" value="CBJ30809.1"/>
    <property type="molecule type" value="Genomic_DNA"/>
</dbReference>
<feature type="compositionally biased region" description="Basic residues" evidence="1">
    <location>
        <begin position="38"/>
        <end position="47"/>
    </location>
</feature>
<reference evidence="2 3" key="1">
    <citation type="journal article" date="2010" name="Nature">
        <title>The Ectocarpus genome and the independent evolution of multicellularity in brown algae.</title>
        <authorList>
            <person name="Cock J.M."/>
            <person name="Sterck L."/>
            <person name="Rouze P."/>
            <person name="Scornet D."/>
            <person name="Allen A.E."/>
            <person name="Amoutzias G."/>
            <person name="Anthouard V."/>
            <person name="Artiguenave F."/>
            <person name="Aury J.M."/>
            <person name="Badger J.H."/>
            <person name="Beszteri B."/>
            <person name="Billiau K."/>
            <person name="Bonnet E."/>
            <person name="Bothwell J.H."/>
            <person name="Bowler C."/>
            <person name="Boyen C."/>
            <person name="Brownlee C."/>
            <person name="Carrano C.J."/>
            <person name="Charrier B."/>
            <person name="Cho G.Y."/>
            <person name="Coelho S.M."/>
            <person name="Collen J."/>
            <person name="Corre E."/>
            <person name="Da Silva C."/>
            <person name="Delage L."/>
            <person name="Delaroque N."/>
            <person name="Dittami S.M."/>
            <person name="Doulbeau S."/>
            <person name="Elias M."/>
            <person name="Farnham G."/>
            <person name="Gachon C.M."/>
            <person name="Gschloessl B."/>
            <person name="Heesch S."/>
            <person name="Jabbari K."/>
            <person name="Jubin C."/>
            <person name="Kawai H."/>
            <person name="Kimura K."/>
            <person name="Kloareg B."/>
            <person name="Kupper F.C."/>
            <person name="Lang D."/>
            <person name="Le Bail A."/>
            <person name="Leblanc C."/>
            <person name="Lerouge P."/>
            <person name="Lohr M."/>
            <person name="Lopez P.J."/>
            <person name="Martens C."/>
            <person name="Maumus F."/>
            <person name="Michel G."/>
            <person name="Miranda-Saavedra D."/>
            <person name="Morales J."/>
            <person name="Moreau H."/>
            <person name="Motomura T."/>
            <person name="Nagasato C."/>
            <person name="Napoli C.A."/>
            <person name="Nelson D.R."/>
            <person name="Nyvall-Collen P."/>
            <person name="Peters A.F."/>
            <person name="Pommier C."/>
            <person name="Potin P."/>
            <person name="Poulain J."/>
            <person name="Quesneville H."/>
            <person name="Read B."/>
            <person name="Rensing S.A."/>
            <person name="Ritter A."/>
            <person name="Rousvoal S."/>
            <person name="Samanta M."/>
            <person name="Samson G."/>
            <person name="Schroeder D.C."/>
            <person name="Segurens B."/>
            <person name="Strittmatter M."/>
            <person name="Tonon T."/>
            <person name="Tregear J.W."/>
            <person name="Valentin K."/>
            <person name="von Dassow P."/>
            <person name="Yamagishi T."/>
            <person name="Van de Peer Y."/>
            <person name="Wincker P."/>
        </authorList>
    </citation>
    <scope>NUCLEOTIDE SEQUENCE [LARGE SCALE GENOMIC DNA]</scope>
    <source>
        <strain evidence="3">Ec32 / CCAP1310/4</strain>
    </source>
</reference>
<accession>D7FRL8</accession>
<dbReference type="Gene3D" id="2.40.50.140">
    <property type="entry name" value="Nucleic acid-binding proteins"/>
    <property type="match status" value="1"/>
</dbReference>
<feature type="compositionally biased region" description="Polar residues" evidence="1">
    <location>
        <begin position="197"/>
        <end position="207"/>
    </location>
</feature>
<dbReference type="InParanoid" id="D7FRL8"/>
<dbReference type="AlphaFoldDB" id="D7FRL8"/>
<dbReference type="InterPro" id="IPR012340">
    <property type="entry name" value="NA-bd_OB-fold"/>
</dbReference>
<keyword evidence="3" id="KW-1185">Reference proteome</keyword>
<feature type="region of interest" description="Disordered" evidence="1">
    <location>
        <begin position="245"/>
        <end position="271"/>
    </location>
</feature>
<dbReference type="Proteomes" id="UP000002630">
    <property type="component" value="Linkage Group LG26"/>
</dbReference>
<feature type="region of interest" description="Disordered" evidence="1">
    <location>
        <begin position="28"/>
        <end position="77"/>
    </location>
</feature>
<feature type="compositionally biased region" description="Gly residues" evidence="1">
    <location>
        <begin position="255"/>
        <end position="268"/>
    </location>
</feature>
<evidence type="ECO:0000256" key="1">
    <source>
        <dbReference type="SAM" id="MobiDB-lite"/>
    </source>
</evidence>